<reference evidence="2" key="1">
    <citation type="journal article" date="2019" name="Int. J. Syst. Evol. Microbiol.">
        <title>The Global Catalogue of Microorganisms (GCM) 10K type strain sequencing project: providing services to taxonomists for standard genome sequencing and annotation.</title>
        <authorList>
            <consortium name="The Broad Institute Genomics Platform"/>
            <consortium name="The Broad Institute Genome Sequencing Center for Infectious Disease"/>
            <person name="Wu L."/>
            <person name="Ma J."/>
        </authorList>
    </citation>
    <scope>NUCLEOTIDE SEQUENCE [LARGE SCALE GENOMIC DNA]</scope>
    <source>
        <strain evidence="2">JCM 17441</strain>
    </source>
</reference>
<gene>
    <name evidence="1" type="ORF">GCM10022255_076900</name>
</gene>
<accession>A0ABP8DK29</accession>
<keyword evidence="2" id="KW-1185">Reference proteome</keyword>
<dbReference type="RefSeq" id="WP_345134915.1">
    <property type="nucleotide sequence ID" value="NZ_BAABAT010000029.1"/>
</dbReference>
<evidence type="ECO:0000313" key="1">
    <source>
        <dbReference type="EMBL" id="GAA4257974.1"/>
    </source>
</evidence>
<comment type="caution">
    <text evidence="1">The sequence shown here is derived from an EMBL/GenBank/DDBJ whole genome shotgun (WGS) entry which is preliminary data.</text>
</comment>
<dbReference type="Proteomes" id="UP001500620">
    <property type="component" value="Unassembled WGS sequence"/>
</dbReference>
<evidence type="ECO:0000313" key="2">
    <source>
        <dbReference type="Proteomes" id="UP001500620"/>
    </source>
</evidence>
<evidence type="ECO:0008006" key="3">
    <source>
        <dbReference type="Google" id="ProtNLM"/>
    </source>
</evidence>
<proteinExistence type="predicted"/>
<name>A0ABP8DK29_9ACTN</name>
<protein>
    <recommendedName>
        <fullName evidence="3">Helicase XPB/Ssl2 N-terminal domain-containing protein</fullName>
    </recommendedName>
</protein>
<dbReference type="EMBL" id="BAABAT010000029">
    <property type="protein sequence ID" value="GAA4257974.1"/>
    <property type="molecule type" value="Genomic_DNA"/>
</dbReference>
<organism evidence="1 2">
    <name type="scientific">Dactylosporangium darangshiense</name>
    <dbReference type="NCBI Taxonomy" id="579108"/>
    <lineage>
        <taxon>Bacteria</taxon>
        <taxon>Bacillati</taxon>
        <taxon>Actinomycetota</taxon>
        <taxon>Actinomycetes</taxon>
        <taxon>Micromonosporales</taxon>
        <taxon>Micromonosporaceae</taxon>
        <taxon>Dactylosporangium</taxon>
    </lineage>
</organism>
<sequence>MTRGALVRWLQGLEPGELAEVLRRRPDALAAPSPADLTQLAARLSARAGVADVMSTLPLPALQVVEALARLGQPPFERAALADELGVDPSTEAGLDATLRVLSQRALVWPDGEELWTVPGLLLEAARAATPEPFEPVPPAPALVPADRAAIRAAAAESAAALLESAAEASSPPFLDLVLRAGLLIREGARLRPAPALADWLDAPPGERLARLLAAWWNGPALRRVVVRVLHDLPPDTAVAGADSLAPLVRWTAPRPVREAGDAEAAVGAVLAEAALFGVCAATGPDTFAISSLGRALADGRPVAEVASRMLPEPPPSDPLRVRTTGSVVLCDDPGLLDDVMAALGLERLAPTVAGSREPAAETLAALRAAGYRPEHTGPKVTVRPAVAPAQRARPGVDADELARRLAVPQQRGPSPLEQIRRRAPQLRPEQAQLLAEAVEHGGPVWIRYVDAQGRASERVIENAELAGSVIEAWCRLRRDDRAFTLDKIVAVARPRD</sequence>